<comment type="catalytic activity">
    <reaction evidence="13 15 16">
        <text>ATP + H2O = ADP + phosphate + H(+)</text>
        <dbReference type="Rhea" id="RHEA:13065"/>
        <dbReference type="ChEBI" id="CHEBI:15377"/>
        <dbReference type="ChEBI" id="CHEBI:15378"/>
        <dbReference type="ChEBI" id="CHEBI:30616"/>
        <dbReference type="ChEBI" id="CHEBI:43474"/>
        <dbReference type="ChEBI" id="CHEBI:456216"/>
        <dbReference type="EC" id="5.6.2.4"/>
    </reaction>
</comment>
<keyword evidence="5 15" id="KW-0235">DNA replication</keyword>
<feature type="modified residue" description="Phosphoserine; by host" evidence="15">
    <location>
        <position position="104"/>
    </location>
</feature>
<comment type="function">
    <text evidence="14 15">ATP-dependent DNA 3'-5' helicase required for initiation of viral DNA replication. It forms a complex with the viral E2 protein. The E1-E2 complex binds to the replication origin which contains binding sites for both proteins. During the initial step, a dimer of E1 interacts with a dimer of protein E2 leading to a complex that binds the viral origin of replication with high specificity. Then, a second dimer of E1 displaces the E2 dimer in an ATP-dependent manner to form the E1 tetramer. Following this, two E1 monomers are added to each half of the site, which results in the formation of two E1 trimers on the viral ori. Subsequently, two hexamers will be created. The double hexamer acts as a bi-directional helicase machinery and unwinds the viral DNA and then recruits the host DNA polymerase to start replication.</text>
</comment>
<dbReference type="InterPro" id="IPR037102">
    <property type="entry name" value="Znf_lg_T-Ag_D1_dom_sf"/>
</dbReference>
<dbReference type="GO" id="GO:0003677">
    <property type="term" value="F:DNA binding"/>
    <property type="evidence" value="ECO:0007669"/>
    <property type="project" value="UniProtKB-UniRule"/>
</dbReference>
<feature type="short sequence motif" description="Nuclear export signal" evidence="15">
    <location>
        <begin position="90"/>
        <end position="99"/>
    </location>
</feature>
<evidence type="ECO:0000259" key="17">
    <source>
        <dbReference type="PROSITE" id="PS51206"/>
    </source>
</evidence>
<keyword evidence="3 15" id="KW-0597">Phosphoprotein</keyword>
<evidence type="ECO:0000256" key="12">
    <source>
        <dbReference type="ARBA" id="ARBA00034617"/>
    </source>
</evidence>
<evidence type="ECO:0000256" key="13">
    <source>
        <dbReference type="ARBA" id="ARBA00048988"/>
    </source>
</evidence>
<keyword evidence="15" id="KW-0832">Ubl conjugation</keyword>
<dbReference type="PIRSF" id="PIRSF003383">
    <property type="entry name" value="Rep_E1_papillomaV"/>
    <property type="match status" value="1"/>
</dbReference>
<keyword evidence="8 15" id="KW-0347">Helicase</keyword>
<dbReference type="InterPro" id="IPR014015">
    <property type="entry name" value="Helicase_SF3_DNA-vir"/>
</dbReference>
<feature type="domain" description="SF3 helicase" evidence="17">
    <location>
        <begin position="407"/>
        <end position="560"/>
    </location>
</feature>
<dbReference type="HAMAP" id="MF_04000">
    <property type="entry name" value="PPV_E1"/>
    <property type="match status" value="1"/>
</dbReference>
<feature type="modified residue" description="Phosphoserine; by host" evidence="15">
    <location>
        <position position="91"/>
    </location>
</feature>
<evidence type="ECO:0000256" key="6">
    <source>
        <dbReference type="ARBA" id="ARBA00022741"/>
    </source>
</evidence>
<dbReference type="InterPro" id="IPR027417">
    <property type="entry name" value="P-loop_NTPase"/>
</dbReference>
<evidence type="ECO:0000256" key="9">
    <source>
        <dbReference type="ARBA" id="ARBA00022840"/>
    </source>
</evidence>
<dbReference type="Pfam" id="PF00524">
    <property type="entry name" value="PPV_E1_N"/>
    <property type="match status" value="1"/>
</dbReference>
<comment type="subcellular location">
    <subcellularLocation>
        <location evidence="1 15">Host nucleus</location>
    </subcellularLocation>
</comment>
<evidence type="ECO:0000256" key="11">
    <source>
        <dbReference type="ARBA" id="ARBA00023235"/>
    </source>
</evidence>
<comment type="similarity">
    <text evidence="15 16">Belongs to the papillomaviridae E1 protein family.</text>
</comment>
<evidence type="ECO:0000256" key="7">
    <source>
        <dbReference type="ARBA" id="ARBA00022801"/>
    </source>
</evidence>
<comment type="subunit">
    <text evidence="15">Can form hexamers. Interacts with E2 protein; this interaction increases E1 DNA binding specificity. Interacts with host DNA polymerase subunit POLA2. Interacts with host single stranded DNA-binding protein RPA1. Interacts with host TOP1; this interaction stimulates the enzymatic activity of TOP1.</text>
</comment>
<keyword evidence="2 15" id="KW-0244">Early protein</keyword>
<dbReference type="GO" id="GO:0016887">
    <property type="term" value="F:ATP hydrolysis activity"/>
    <property type="evidence" value="ECO:0007669"/>
    <property type="project" value="RHEA"/>
</dbReference>
<organism evidence="18 19">
    <name type="scientific">Lynx rufus papillomavirus 1</name>
    <dbReference type="NCBI Taxonomy" id="323364"/>
    <lineage>
        <taxon>Viruses</taxon>
        <taxon>Monodnaviria</taxon>
        <taxon>Shotokuvirae</taxon>
        <taxon>Cossaviricota</taxon>
        <taxon>Papovaviricetes</taxon>
        <taxon>Zurhausenvirales</taxon>
        <taxon>Papillomaviridae</taxon>
        <taxon>Firstpapillomavirinae</taxon>
        <taxon>Lambdapapillomavirus</taxon>
        <taxon>Lambdapapillomavirus 1</taxon>
    </lineage>
</organism>
<comment type="PTM">
    <text evidence="15">Phosphorylated.</text>
</comment>
<dbReference type="InterPro" id="IPR016393">
    <property type="entry name" value="Rep_E1_papillomaV"/>
</dbReference>
<dbReference type="SUPFAM" id="SSF55464">
    <property type="entry name" value="Origin of replication-binding domain, RBD-like"/>
    <property type="match status" value="1"/>
</dbReference>
<dbReference type="Proteomes" id="UP000121137">
    <property type="component" value="Segment"/>
</dbReference>
<keyword evidence="4 15" id="KW-1048">Host nucleus</keyword>
<keyword evidence="9 15" id="KW-0067">ATP-binding</keyword>
<name>I6LEI4_9PAPI</name>
<dbReference type="InterPro" id="IPR046935">
    <property type="entry name" value="PPV_E1_DBD_sf"/>
</dbReference>
<comment type="caution">
    <text evidence="15">Lacks conserved residue(s) required for the propagation of feature annotation.</text>
</comment>
<evidence type="ECO:0000256" key="5">
    <source>
        <dbReference type="ARBA" id="ARBA00022705"/>
    </source>
</evidence>
<feature type="binding site" evidence="15">
    <location>
        <begin position="436"/>
        <end position="443"/>
    </location>
    <ligand>
        <name>ATP</name>
        <dbReference type="ChEBI" id="CHEBI:30616"/>
    </ligand>
</feature>
<dbReference type="InterPro" id="IPR001177">
    <property type="entry name" value="PPV_DNA_helicase_E1_C"/>
</dbReference>
<feature type="modified residue" description="Phosphoserine; by host" evidence="15">
    <location>
        <position position="82"/>
    </location>
</feature>
<evidence type="ECO:0000256" key="8">
    <source>
        <dbReference type="ARBA" id="ARBA00022806"/>
    </source>
</evidence>
<reference evidence="18 19" key="1">
    <citation type="journal article" date="2007" name="Genome Biol.">
        <title>Ancient papillomavirus-host co-speciation in Felidae.</title>
        <authorList>
            <person name="Rector A."/>
            <person name="Lemey P."/>
            <person name="Tachezy R."/>
            <person name="Mostmans S."/>
            <person name="Ghim S.J."/>
            <person name="Van Doorslaer K."/>
            <person name="Roelke M."/>
            <person name="Bush M."/>
            <person name="Montali R.J."/>
            <person name="Joslin J."/>
            <person name="Burk R.D."/>
            <person name="Jenson A.B."/>
            <person name="Sundberg J.P."/>
            <person name="Shapiro B."/>
            <person name="Van Ranst M."/>
        </authorList>
    </citation>
    <scope>NUCLEOTIDE SEQUENCE [LARGE SCALE GENOMIC DNA]</scope>
</reference>
<comment type="catalytic activity">
    <reaction evidence="12 15">
        <text>Couples ATP hydrolysis with the unwinding of duplex DNA by translocating in the 3'-5' direction.</text>
        <dbReference type="EC" id="5.6.2.4"/>
    </reaction>
</comment>
<evidence type="ECO:0000256" key="14">
    <source>
        <dbReference type="ARBA" id="ARBA00093297"/>
    </source>
</evidence>
<dbReference type="EMBL" id="AY904722">
    <property type="protein sequence ID" value="AAX86614.1"/>
    <property type="molecule type" value="Genomic_DNA"/>
</dbReference>
<evidence type="ECO:0000313" key="18">
    <source>
        <dbReference type="EMBL" id="AAX86614.1"/>
    </source>
</evidence>
<dbReference type="InterPro" id="IPR014000">
    <property type="entry name" value="PPV_DNA_helicase_E1_N"/>
</dbReference>
<dbReference type="GO" id="GO:0042025">
    <property type="term" value="C:host cell nucleus"/>
    <property type="evidence" value="ECO:0007669"/>
    <property type="project" value="UniProtKB-SubCell"/>
</dbReference>
<comment type="function">
    <text evidence="16">ATP-dependent DNA helicase required for initiation of viral DNA replication. It forms a complex with the viral E2 protein. The E1-E2 complex binds to the replication origin which contains binding sites for both proteins.</text>
</comment>
<comment type="PTM">
    <text evidence="15">Sumoylated.</text>
</comment>
<keyword evidence="15" id="KW-1017">Isopeptide bond</keyword>
<protein>
    <recommendedName>
        <fullName evidence="15 16">Replication protein E1</fullName>
        <ecNumber evidence="15 16">5.6.2.4</ecNumber>
    </recommendedName>
    <alternativeName>
        <fullName evidence="15">ATP-dependent helicase E1</fullName>
    </alternativeName>
    <alternativeName>
        <fullName evidence="15">DNA 3'-5' helicase E1</fullName>
    </alternativeName>
</protein>
<dbReference type="InterPro" id="IPR046832">
    <property type="entry name" value="PPV_E1_DBD"/>
</dbReference>
<feature type="cross-link" description="Glycyl lysine isopeptide (Lys-Gly) (interchain with G-Cter in SUMO)" evidence="15">
    <location>
        <position position="517"/>
    </location>
</feature>
<dbReference type="GO" id="GO:0006260">
    <property type="term" value="P:DNA replication"/>
    <property type="evidence" value="ECO:0007669"/>
    <property type="project" value="UniProtKB-UniRule"/>
</dbReference>
<dbReference type="GO" id="GO:0005524">
    <property type="term" value="F:ATP binding"/>
    <property type="evidence" value="ECO:0007669"/>
    <property type="project" value="UniProtKB-UniRule"/>
</dbReference>
<keyword evidence="11 15" id="KW-0413">Isomerase</keyword>
<evidence type="ECO:0000256" key="2">
    <source>
        <dbReference type="ARBA" id="ARBA00022518"/>
    </source>
</evidence>
<sequence>MADKKGTDGEDLSDWVLVEADCSDVDEPVEEVFDQSASDISDLVDNASVNECQGLSLQLFRLQEQTESDEQLQQLKRKYFHSPDKAVLSLSPRLQAVSISPRTSKKAKKQLLWDDSGIDLQHEADGSVNQGQTQVETPVKENECETVNRGGGKNGAEVLFRAKNRRLFSLGKFKETYGLSFMDLVRVFQSDKTCSLDWVICGLYLHEERSEAAKVLLQDHCSYVFCNQMGITTLMLLSFKSQKSRETVLKLLMRLFDCKGEQFLAEPPKTRSTAAALYWYKKSVVSGTYTFGILPEWIARQTLINHQLAAEKPFDLSAMVQWAYDNDVYEECEIAYRYACLGETEENAAAFLKSNNQAKHVRDCATMCRYYKRAEMQRMSISEWIHRQCQKAEGEGDWKDVVRFLRYQGLEFMEFLGAFTKFLKGVPKRNCLVFWGPPNTGKSMFCMSLLRFLRGKVISYVNSKSQFWLQPLADAKVALLDDATVPCWNYFDVYLRNALDGNPVCIDAKHKAPYQIKCPPLMVTTNVDVLADARWLYLRSRLSAFCFATEFPFKEDGSPGFLLNDQSWASFFTRFWLRLELSDQEDEGEDGQYQQGLRVCARATADSV</sequence>
<keyword evidence="7 15" id="KW-0378">Hydrolase</keyword>
<dbReference type="Gene3D" id="3.40.50.300">
    <property type="entry name" value="P-loop containing nucleotide triphosphate hydrolases"/>
    <property type="match status" value="1"/>
</dbReference>
<dbReference type="Gene3D" id="3.40.1310.10">
    <property type="match status" value="1"/>
</dbReference>
<evidence type="ECO:0000256" key="16">
    <source>
        <dbReference type="PIRNR" id="PIRNR003383"/>
    </source>
</evidence>
<keyword evidence="6 15" id="KW-0547">Nucleotide-binding</keyword>
<dbReference type="SUPFAM" id="SSF52540">
    <property type="entry name" value="P-loop containing nucleoside triphosphate hydrolases"/>
    <property type="match status" value="1"/>
</dbReference>
<evidence type="ECO:0000256" key="4">
    <source>
        <dbReference type="ARBA" id="ARBA00022562"/>
    </source>
</evidence>
<keyword evidence="10 15" id="KW-0238">DNA-binding</keyword>
<evidence type="ECO:0000256" key="15">
    <source>
        <dbReference type="HAMAP-Rule" id="MF_04000"/>
    </source>
</evidence>
<evidence type="ECO:0000256" key="10">
    <source>
        <dbReference type="ARBA" id="ARBA00023125"/>
    </source>
</evidence>
<evidence type="ECO:0000256" key="1">
    <source>
        <dbReference type="ARBA" id="ARBA00004147"/>
    </source>
</evidence>
<accession>I6LEI4</accession>
<dbReference type="Pfam" id="PF00519">
    <property type="entry name" value="PPV_E1_C"/>
    <property type="match status" value="1"/>
</dbReference>
<gene>
    <name evidence="15 18" type="primary">E1</name>
</gene>
<dbReference type="GO" id="GO:0043138">
    <property type="term" value="F:3'-5' DNA helicase activity"/>
    <property type="evidence" value="ECO:0007669"/>
    <property type="project" value="UniProtKB-UniRule"/>
</dbReference>
<evidence type="ECO:0000313" key="19">
    <source>
        <dbReference type="Proteomes" id="UP000121137"/>
    </source>
</evidence>
<proteinExistence type="inferred from homology"/>
<dbReference type="Gene3D" id="1.10.10.510">
    <property type="entry name" value="Zinc finger, large T-antigen D1 domain"/>
    <property type="match status" value="1"/>
</dbReference>
<dbReference type="Pfam" id="PF20450">
    <property type="entry name" value="PPV_E1_DBD"/>
    <property type="match status" value="1"/>
</dbReference>
<dbReference type="EC" id="5.6.2.4" evidence="15 16"/>
<dbReference type="PROSITE" id="PS51206">
    <property type="entry name" value="SF3_HELICASE_1"/>
    <property type="match status" value="1"/>
</dbReference>
<evidence type="ECO:0000256" key="3">
    <source>
        <dbReference type="ARBA" id="ARBA00022553"/>
    </source>
</evidence>
<feature type="short sequence motif" description="Nuclear localization signal" evidence="15">
    <location>
        <begin position="76"/>
        <end position="78"/>
    </location>
</feature>